<keyword evidence="5" id="KW-0808">Transferase</keyword>
<gene>
    <name evidence="5" type="ORF">K756_11770</name>
</gene>
<keyword evidence="2" id="KW-0680">Restriction system</keyword>
<dbReference type="GO" id="GO:0003677">
    <property type="term" value="F:DNA binding"/>
    <property type="evidence" value="ECO:0007669"/>
    <property type="project" value="UniProtKB-KW"/>
</dbReference>
<reference evidence="5 6" key="1">
    <citation type="journal article" date="2013" name="PLoS ONE">
        <title>Complete Genome Analysis of a Haemophilus parasuis Serovar 12 Strain from China.</title>
        <authorList>
            <person name="Li Y."/>
            <person name="Kwok A.H."/>
            <person name="Jiang J."/>
            <person name="Zou Y."/>
            <person name="Zheng F."/>
            <person name="Chen P."/>
            <person name="Hou C."/>
            <person name="Leung F.C."/>
            <person name="Jiang P."/>
        </authorList>
    </citation>
    <scope>NUCLEOTIDE SEQUENCE [LARGE SCALE GENOMIC DNA]</scope>
    <source>
        <strain evidence="5 6">ZJ0906</strain>
    </source>
</reference>
<protein>
    <submittedName>
        <fullName evidence="5">Restriction enzyme subunit beta/N-6 DNA methylase</fullName>
    </submittedName>
</protein>
<keyword evidence="3" id="KW-0238">DNA-binding</keyword>
<evidence type="ECO:0000313" key="5">
    <source>
        <dbReference type="EMBL" id="AGO17439.1"/>
    </source>
</evidence>
<accession>A0A806J761</accession>
<name>A0A806J761_GLAPU</name>
<dbReference type="EMBL" id="CP005384">
    <property type="protein sequence ID" value="AGO17439.1"/>
    <property type="molecule type" value="Genomic_DNA"/>
</dbReference>
<comment type="similarity">
    <text evidence="1">Belongs to the type-I restriction system S methylase family.</text>
</comment>
<organism evidence="5 6">
    <name type="scientific">Glaesserella parasuis ZJ0906</name>
    <dbReference type="NCBI Taxonomy" id="1322346"/>
    <lineage>
        <taxon>Bacteria</taxon>
        <taxon>Pseudomonadati</taxon>
        <taxon>Pseudomonadota</taxon>
        <taxon>Gammaproteobacteria</taxon>
        <taxon>Pasteurellales</taxon>
        <taxon>Pasteurellaceae</taxon>
        <taxon>Glaesserella</taxon>
    </lineage>
</organism>
<feature type="domain" description="Type I restriction modification DNA specificity" evidence="4">
    <location>
        <begin position="21"/>
        <end position="175"/>
    </location>
</feature>
<dbReference type="InterPro" id="IPR044946">
    <property type="entry name" value="Restrct_endonuc_typeI_TRD_sf"/>
</dbReference>
<dbReference type="Proteomes" id="UP000014672">
    <property type="component" value="Chromosome"/>
</dbReference>
<dbReference type="GO" id="GO:0032259">
    <property type="term" value="P:methylation"/>
    <property type="evidence" value="ECO:0007669"/>
    <property type="project" value="UniProtKB-KW"/>
</dbReference>
<evidence type="ECO:0000256" key="1">
    <source>
        <dbReference type="ARBA" id="ARBA00010923"/>
    </source>
</evidence>
<sequence>MSELKLTDRAWKSFFIGGKQGLFEIKATKSGIDKNKLKTSDIGTIPYITRTDLDNGINLFVPDEQMPKYKKDGGNVITIGLDTQTVFYQKNAFWTGQNIQVLKNQNLNYWVAMFIIPLLKIQMKKFSWGSTGATLGRLNRTRIMLPENANGQPDWQFMEDFIKQKEEKQKSNLLEYYSSKALDLMLLSGSLKDVKWGCFEVQELFTFESKPSKGLNHLEKCTSGGTNYVGATNRNNGVLDYVTDNPKLTYRGNAIAFIRNGEGAMGYSIYKAEDFIATQDVSVGYNENLNKYNGLFITTVADQIRGKYNFGYKRNQHRLNKEKLSLPVNSEGQPDWQFMENFMKQIEQDKISVVLNYYKKSFNNNNLCGGGGGRDTSTA</sequence>
<proteinExistence type="inferred from homology"/>
<dbReference type="Gene3D" id="3.90.220.20">
    <property type="entry name" value="DNA methylase specificity domains"/>
    <property type="match status" value="2"/>
</dbReference>
<keyword evidence="5" id="KW-0489">Methyltransferase</keyword>
<dbReference type="InterPro" id="IPR000055">
    <property type="entry name" value="Restrct_endonuc_typeI_TRD"/>
</dbReference>
<dbReference type="AlphaFoldDB" id="A0A806J761"/>
<dbReference type="GO" id="GO:0008168">
    <property type="term" value="F:methyltransferase activity"/>
    <property type="evidence" value="ECO:0007669"/>
    <property type="project" value="UniProtKB-KW"/>
</dbReference>
<evidence type="ECO:0000313" key="6">
    <source>
        <dbReference type="Proteomes" id="UP000014672"/>
    </source>
</evidence>
<dbReference type="KEGG" id="hpaz:K756_11770"/>
<dbReference type="Pfam" id="PF01420">
    <property type="entry name" value="Methylase_S"/>
    <property type="match status" value="2"/>
</dbReference>
<feature type="domain" description="Type I restriction modification DNA specificity" evidence="4">
    <location>
        <begin position="194"/>
        <end position="353"/>
    </location>
</feature>
<dbReference type="GO" id="GO:0009307">
    <property type="term" value="P:DNA restriction-modification system"/>
    <property type="evidence" value="ECO:0007669"/>
    <property type="project" value="UniProtKB-KW"/>
</dbReference>
<evidence type="ECO:0000259" key="4">
    <source>
        <dbReference type="Pfam" id="PF01420"/>
    </source>
</evidence>
<evidence type="ECO:0000256" key="2">
    <source>
        <dbReference type="ARBA" id="ARBA00022747"/>
    </source>
</evidence>
<evidence type="ECO:0000256" key="3">
    <source>
        <dbReference type="ARBA" id="ARBA00023125"/>
    </source>
</evidence>
<dbReference type="SUPFAM" id="SSF116734">
    <property type="entry name" value="DNA methylase specificity domain"/>
    <property type="match status" value="2"/>
</dbReference>